<evidence type="ECO:0000313" key="2">
    <source>
        <dbReference type="Proteomes" id="UP000054485"/>
    </source>
</evidence>
<dbReference type="InParanoid" id="A0A0D0AEI6"/>
<reference evidence="1 2" key="1">
    <citation type="submission" date="2014-04" db="EMBL/GenBank/DDBJ databases">
        <authorList>
            <consortium name="DOE Joint Genome Institute"/>
            <person name="Kuo A."/>
            <person name="Ruytinx J."/>
            <person name="Rineau F."/>
            <person name="Colpaert J."/>
            <person name="Kohler A."/>
            <person name="Nagy L.G."/>
            <person name="Floudas D."/>
            <person name="Copeland A."/>
            <person name="Barry K.W."/>
            <person name="Cichocki N."/>
            <person name="Veneault-Fourrey C."/>
            <person name="LaButti K."/>
            <person name="Lindquist E.A."/>
            <person name="Lipzen A."/>
            <person name="Lundell T."/>
            <person name="Morin E."/>
            <person name="Murat C."/>
            <person name="Sun H."/>
            <person name="Tunlid A."/>
            <person name="Henrissat B."/>
            <person name="Grigoriev I.V."/>
            <person name="Hibbett D.S."/>
            <person name="Martin F."/>
            <person name="Nordberg H.P."/>
            <person name="Cantor M.N."/>
            <person name="Hua S.X."/>
        </authorList>
    </citation>
    <scope>NUCLEOTIDE SEQUENCE [LARGE SCALE GENOMIC DNA]</scope>
    <source>
        <strain evidence="1 2">UH-Slu-Lm8-n1</strain>
    </source>
</reference>
<reference evidence="2" key="2">
    <citation type="submission" date="2015-01" db="EMBL/GenBank/DDBJ databases">
        <title>Evolutionary Origins and Diversification of the Mycorrhizal Mutualists.</title>
        <authorList>
            <consortium name="DOE Joint Genome Institute"/>
            <consortium name="Mycorrhizal Genomics Consortium"/>
            <person name="Kohler A."/>
            <person name="Kuo A."/>
            <person name="Nagy L.G."/>
            <person name="Floudas D."/>
            <person name="Copeland A."/>
            <person name="Barry K.W."/>
            <person name="Cichocki N."/>
            <person name="Veneault-Fourrey C."/>
            <person name="LaButti K."/>
            <person name="Lindquist E.A."/>
            <person name="Lipzen A."/>
            <person name="Lundell T."/>
            <person name="Morin E."/>
            <person name="Murat C."/>
            <person name="Riley R."/>
            <person name="Ohm R."/>
            <person name="Sun H."/>
            <person name="Tunlid A."/>
            <person name="Henrissat B."/>
            <person name="Grigoriev I.V."/>
            <person name="Hibbett D.S."/>
            <person name="Martin F."/>
        </authorList>
    </citation>
    <scope>NUCLEOTIDE SEQUENCE [LARGE SCALE GENOMIC DNA]</scope>
    <source>
        <strain evidence="2">UH-Slu-Lm8-n1</strain>
    </source>
</reference>
<evidence type="ECO:0000313" key="1">
    <source>
        <dbReference type="EMBL" id="KIK36514.1"/>
    </source>
</evidence>
<dbReference type="STRING" id="930992.A0A0D0AEI6"/>
<dbReference type="OrthoDB" id="2752996at2759"/>
<dbReference type="Proteomes" id="UP000054485">
    <property type="component" value="Unassembled WGS sequence"/>
</dbReference>
<proteinExistence type="predicted"/>
<dbReference type="EMBL" id="KN835523">
    <property type="protein sequence ID" value="KIK36514.1"/>
    <property type="molecule type" value="Genomic_DNA"/>
</dbReference>
<dbReference type="HOGENOM" id="CLU_1476078_0_0_1"/>
<accession>A0A0D0AEI6</accession>
<name>A0A0D0AEI6_9AGAM</name>
<keyword evidence="2" id="KW-1185">Reference proteome</keyword>
<gene>
    <name evidence="1" type="ORF">CY34DRAFT_94256</name>
</gene>
<dbReference type="AlphaFoldDB" id="A0A0D0AEI6"/>
<organism evidence="1 2">
    <name type="scientific">Suillus luteus UH-Slu-Lm8-n1</name>
    <dbReference type="NCBI Taxonomy" id="930992"/>
    <lineage>
        <taxon>Eukaryota</taxon>
        <taxon>Fungi</taxon>
        <taxon>Dikarya</taxon>
        <taxon>Basidiomycota</taxon>
        <taxon>Agaricomycotina</taxon>
        <taxon>Agaricomycetes</taxon>
        <taxon>Agaricomycetidae</taxon>
        <taxon>Boletales</taxon>
        <taxon>Suillineae</taxon>
        <taxon>Suillaceae</taxon>
        <taxon>Suillus</taxon>
    </lineage>
</organism>
<sequence length="183" mass="20816">MPPSGQTPDTKTYLKKTKQFIYKAIHSSQKIGEYWTNIPTYEQRAKCAHCNANEESMEHIMIDCPNNANSTIWSLAKRTWPLKYGAWPRVGIGTILGCGSLNLKQEHQNNELENNQTNKPMKGASRLLKILISESAQLIWAMRPSENPLRRGTTRTGVISFFFSPMQKIRDKHTTSVTTTYIA</sequence>
<evidence type="ECO:0008006" key="3">
    <source>
        <dbReference type="Google" id="ProtNLM"/>
    </source>
</evidence>
<protein>
    <recommendedName>
        <fullName evidence="3">Reverse transcriptase zinc-binding domain-containing protein</fullName>
    </recommendedName>
</protein>